<protein>
    <recommendedName>
        <fullName evidence="5">Lipoprotein</fullName>
    </recommendedName>
</protein>
<name>A0ABU7Z0L4_9GAMM</name>
<feature type="region of interest" description="Disordered" evidence="1">
    <location>
        <begin position="22"/>
        <end position="41"/>
    </location>
</feature>
<dbReference type="EMBL" id="JAXGFP010000006">
    <property type="protein sequence ID" value="MEG3184679.1"/>
    <property type="molecule type" value="Genomic_DNA"/>
</dbReference>
<evidence type="ECO:0000256" key="1">
    <source>
        <dbReference type="SAM" id="MobiDB-lite"/>
    </source>
</evidence>
<dbReference type="InterPro" id="IPR005297">
    <property type="entry name" value="Lipoprotein_repeat"/>
</dbReference>
<dbReference type="Proteomes" id="UP001355056">
    <property type="component" value="Unassembled WGS sequence"/>
</dbReference>
<keyword evidence="2" id="KW-0732">Signal</keyword>
<dbReference type="PANTHER" id="PTHR39335">
    <property type="entry name" value="BLL4220 PROTEIN"/>
    <property type="match status" value="1"/>
</dbReference>
<accession>A0ABU7Z0L4</accession>
<gene>
    <name evidence="3" type="ORF">SNE34_11725</name>
</gene>
<proteinExistence type="predicted"/>
<sequence length="190" mass="19267">MRIPTVLLALCTTITLALATGCEPGPPDDQTPGDADGDATVAVPDTNHAARVEGTGQMGADATAPDDAGQLQVATAGGPGPYLANSAGSALYFMEGDTDGSGCVDACTQAWPPVLVGEVAPTVGPELQAGMLGRITRADGSVQVIYNQHPLYRYAADTGAGRTAGHGVEDQWGHWYLIGPGGDALEPVQP</sequence>
<evidence type="ECO:0008006" key="5">
    <source>
        <dbReference type="Google" id="ProtNLM"/>
    </source>
</evidence>
<reference evidence="3 4" key="1">
    <citation type="journal article" date="2016" name="Int. J. Syst. Evol. Microbiol.">
        <title>Lysobacter erysipheiresistens sp. nov., an antagonist of powdery mildew, isolated from tobacco-cultivated soil.</title>
        <authorList>
            <person name="Xie B."/>
            <person name="Li T."/>
            <person name="Lin X."/>
            <person name="Wang C.J."/>
            <person name="Chen Y.J."/>
            <person name="Liu W.J."/>
            <person name="Zhao Z.W."/>
        </authorList>
    </citation>
    <scope>NUCLEOTIDE SEQUENCE [LARGE SCALE GENOMIC DNA]</scope>
    <source>
        <strain evidence="3 4">RS-LYSO-3</strain>
    </source>
</reference>
<comment type="caution">
    <text evidence="3">The sequence shown here is derived from an EMBL/GenBank/DDBJ whole genome shotgun (WGS) entry which is preliminary data.</text>
</comment>
<feature type="chain" id="PRO_5045806098" description="Lipoprotein" evidence="2">
    <location>
        <begin position="20"/>
        <end position="190"/>
    </location>
</feature>
<feature type="signal peptide" evidence="2">
    <location>
        <begin position="1"/>
        <end position="19"/>
    </location>
</feature>
<evidence type="ECO:0000313" key="4">
    <source>
        <dbReference type="Proteomes" id="UP001355056"/>
    </source>
</evidence>
<evidence type="ECO:0000256" key="2">
    <source>
        <dbReference type="SAM" id="SignalP"/>
    </source>
</evidence>
<dbReference type="RefSeq" id="WP_332617436.1">
    <property type="nucleotide sequence ID" value="NZ_JAXGFP010000006.1"/>
</dbReference>
<dbReference type="Pfam" id="PF03640">
    <property type="entry name" value="Lipoprotein_15"/>
    <property type="match status" value="1"/>
</dbReference>
<dbReference type="PROSITE" id="PS51257">
    <property type="entry name" value="PROKAR_LIPOPROTEIN"/>
    <property type="match status" value="1"/>
</dbReference>
<evidence type="ECO:0000313" key="3">
    <source>
        <dbReference type="EMBL" id="MEG3184679.1"/>
    </source>
</evidence>
<keyword evidence="4" id="KW-1185">Reference proteome</keyword>
<organism evidence="3 4">
    <name type="scientific">Novilysobacter erysipheiresistens</name>
    <dbReference type="NCBI Taxonomy" id="1749332"/>
    <lineage>
        <taxon>Bacteria</taxon>
        <taxon>Pseudomonadati</taxon>
        <taxon>Pseudomonadota</taxon>
        <taxon>Gammaproteobacteria</taxon>
        <taxon>Lysobacterales</taxon>
        <taxon>Lysobacteraceae</taxon>
        <taxon>Novilysobacter</taxon>
    </lineage>
</organism>
<dbReference type="PANTHER" id="PTHR39335:SF1">
    <property type="entry name" value="BLL4220 PROTEIN"/>
    <property type="match status" value="1"/>
</dbReference>